<proteinExistence type="predicted"/>
<accession>A0ABD1LVP2</accession>
<dbReference type="EMBL" id="JBGMDY010000007">
    <property type="protein sequence ID" value="KAL2327604.1"/>
    <property type="molecule type" value="Genomic_DNA"/>
</dbReference>
<comment type="caution">
    <text evidence="1">The sequence shown here is derived from an EMBL/GenBank/DDBJ whole genome shotgun (WGS) entry which is preliminary data.</text>
</comment>
<keyword evidence="2" id="KW-1185">Reference proteome</keyword>
<dbReference type="AlphaFoldDB" id="A0ABD1LVP2"/>
<gene>
    <name evidence="1" type="ORF">Fmac_021031</name>
</gene>
<evidence type="ECO:0000313" key="1">
    <source>
        <dbReference type="EMBL" id="KAL2327604.1"/>
    </source>
</evidence>
<evidence type="ECO:0000313" key="2">
    <source>
        <dbReference type="Proteomes" id="UP001603857"/>
    </source>
</evidence>
<sequence>MNLSTVSLSCVTTPGGSANSSDIGLSKHHASKLQLPHFEPSVAEKLSDFTCGM</sequence>
<dbReference type="Proteomes" id="UP001603857">
    <property type="component" value="Unassembled WGS sequence"/>
</dbReference>
<name>A0ABD1LVP2_9FABA</name>
<reference evidence="1 2" key="1">
    <citation type="submission" date="2024-08" db="EMBL/GenBank/DDBJ databases">
        <title>Insights into the chromosomal genome structure of Flemingia macrophylla.</title>
        <authorList>
            <person name="Ding Y."/>
            <person name="Zhao Y."/>
            <person name="Bi W."/>
            <person name="Wu M."/>
            <person name="Zhao G."/>
            <person name="Gong Y."/>
            <person name="Li W."/>
            <person name="Zhang P."/>
        </authorList>
    </citation>
    <scope>NUCLEOTIDE SEQUENCE [LARGE SCALE GENOMIC DNA]</scope>
    <source>
        <strain evidence="1">DYQJB</strain>
        <tissue evidence="1">Leaf</tissue>
    </source>
</reference>
<protein>
    <submittedName>
        <fullName evidence="1">Uncharacterized protein</fullName>
    </submittedName>
</protein>
<organism evidence="1 2">
    <name type="scientific">Flemingia macrophylla</name>
    <dbReference type="NCBI Taxonomy" id="520843"/>
    <lineage>
        <taxon>Eukaryota</taxon>
        <taxon>Viridiplantae</taxon>
        <taxon>Streptophyta</taxon>
        <taxon>Embryophyta</taxon>
        <taxon>Tracheophyta</taxon>
        <taxon>Spermatophyta</taxon>
        <taxon>Magnoliopsida</taxon>
        <taxon>eudicotyledons</taxon>
        <taxon>Gunneridae</taxon>
        <taxon>Pentapetalae</taxon>
        <taxon>rosids</taxon>
        <taxon>fabids</taxon>
        <taxon>Fabales</taxon>
        <taxon>Fabaceae</taxon>
        <taxon>Papilionoideae</taxon>
        <taxon>50 kb inversion clade</taxon>
        <taxon>NPAAA clade</taxon>
        <taxon>indigoferoid/millettioid clade</taxon>
        <taxon>Phaseoleae</taxon>
        <taxon>Flemingia</taxon>
    </lineage>
</organism>